<dbReference type="PANTHER" id="PTHR34580">
    <property type="match status" value="1"/>
</dbReference>
<dbReference type="InterPro" id="IPR016634">
    <property type="entry name" value="CapW-like"/>
</dbReference>
<evidence type="ECO:0000313" key="5">
    <source>
        <dbReference type="Proteomes" id="UP000249842"/>
    </source>
</evidence>
<proteinExistence type="predicted"/>
<dbReference type="InterPro" id="IPR026881">
    <property type="entry name" value="WYL_dom"/>
</dbReference>
<protein>
    <submittedName>
        <fullName evidence="4">Transcriptional regulator</fullName>
    </submittedName>
</protein>
<feature type="domain" description="WYL" evidence="1">
    <location>
        <begin position="118"/>
        <end position="182"/>
    </location>
</feature>
<dbReference type="PIRSF" id="PIRSF015558">
    <property type="entry name" value="Txn_reg_DeoR_prd"/>
    <property type="match status" value="1"/>
</dbReference>
<dbReference type="PROSITE" id="PS52050">
    <property type="entry name" value="WYL"/>
    <property type="match status" value="1"/>
</dbReference>
<dbReference type="PANTHER" id="PTHR34580:SF3">
    <property type="entry name" value="PROTEIN PAFB"/>
    <property type="match status" value="1"/>
</dbReference>
<dbReference type="InterPro" id="IPR051534">
    <property type="entry name" value="CBASS_pafABC_assoc_protein"/>
</dbReference>
<dbReference type="AlphaFoldDB" id="A0A328B733"/>
<feature type="domain" description="DNA-binding transcriptional repressor CapW C-terminal dimerisation" evidence="2">
    <location>
        <begin position="206"/>
        <end position="274"/>
    </location>
</feature>
<dbReference type="EMBL" id="QFYP01000001">
    <property type="protein sequence ID" value="RAK61726.1"/>
    <property type="molecule type" value="Genomic_DNA"/>
</dbReference>
<evidence type="ECO:0000259" key="1">
    <source>
        <dbReference type="Pfam" id="PF13280"/>
    </source>
</evidence>
<dbReference type="InterPro" id="IPR059020">
    <property type="entry name" value="CapW_CTD"/>
</dbReference>
<dbReference type="InterPro" id="IPR059019">
    <property type="entry name" value="WHD_CapW"/>
</dbReference>
<name>A0A328B733_9CAUL</name>
<evidence type="ECO:0000259" key="3">
    <source>
        <dbReference type="Pfam" id="PF26109"/>
    </source>
</evidence>
<gene>
    <name evidence="4" type="ORF">DJ021_07020</name>
</gene>
<dbReference type="Pfam" id="PF13280">
    <property type="entry name" value="WYL"/>
    <property type="match status" value="1"/>
</dbReference>
<organism evidence="4 5">
    <name type="scientific">Phenylobacterium hankyongense</name>
    <dbReference type="NCBI Taxonomy" id="1813876"/>
    <lineage>
        <taxon>Bacteria</taxon>
        <taxon>Pseudomonadati</taxon>
        <taxon>Pseudomonadota</taxon>
        <taxon>Alphaproteobacteria</taxon>
        <taxon>Caulobacterales</taxon>
        <taxon>Caulobacteraceae</taxon>
        <taxon>Phenylobacterium</taxon>
    </lineage>
</organism>
<reference evidence="5" key="1">
    <citation type="submission" date="2018-05" db="EMBL/GenBank/DDBJ databases">
        <authorList>
            <person name="Li X."/>
        </authorList>
    </citation>
    <scope>NUCLEOTIDE SEQUENCE [LARGE SCALE GENOMIC DNA]</scope>
    <source>
        <strain evidence="5">HKS-05</strain>
    </source>
</reference>
<evidence type="ECO:0000313" key="4">
    <source>
        <dbReference type="EMBL" id="RAK61726.1"/>
    </source>
</evidence>
<evidence type="ECO:0000259" key="2">
    <source>
        <dbReference type="Pfam" id="PF26107"/>
    </source>
</evidence>
<dbReference type="Pfam" id="PF26109">
    <property type="entry name" value="WHD_BrxR"/>
    <property type="match status" value="1"/>
</dbReference>
<accession>A0A328B733</accession>
<feature type="domain" description="DNA-binding transcriptional repressor CapW winged helix-turn-helix" evidence="3">
    <location>
        <begin position="10"/>
        <end position="87"/>
    </location>
</feature>
<dbReference type="Pfam" id="PF26107">
    <property type="entry name" value="BrxR_CTD"/>
    <property type="match status" value="1"/>
</dbReference>
<keyword evidence="5" id="KW-1185">Reference proteome</keyword>
<dbReference type="Proteomes" id="UP000249842">
    <property type="component" value="Unassembled WGS sequence"/>
</dbReference>
<comment type="caution">
    <text evidence="4">The sequence shown here is derived from an EMBL/GenBank/DDBJ whole genome shotgun (WGS) entry which is preliminary data.</text>
</comment>
<sequence length="284" mass="32212">MEKGGLRWGVEQRLAFIESRLFWEGGVNRADLVGAFDVSVPQASKDLSLYQEQAPNNLRYDSARKRYVATGAFAPLFIKLDADAYLRDRARMEGEPTAEELVSAERLPIPTRRIDPQALRLVVAAVRERQSVEINYQSMSPSRPEPFWRRVSPHGFAHDGLRWHVRAYCHRDERFLDFIVSRCLGARDLGLQAMSQADDAMWNGRFDVVLCPNPMLSDSQQRVVADDYGMTDGQVAIPVRRALLYYFNKRLRLDVGGSVDRPSEAPVVVKNRADFDLALAEAVQ</sequence>
<dbReference type="OrthoDB" id="6400324at2"/>